<evidence type="ECO:0000313" key="3">
    <source>
        <dbReference type="Proteomes" id="UP000623090"/>
    </source>
</evidence>
<evidence type="ECO:0000256" key="1">
    <source>
        <dbReference type="SAM" id="MobiDB-lite"/>
    </source>
</evidence>
<dbReference type="Proteomes" id="UP000623090">
    <property type="component" value="Unassembled WGS sequence"/>
</dbReference>
<feature type="region of interest" description="Disordered" evidence="1">
    <location>
        <begin position="69"/>
        <end position="113"/>
    </location>
</feature>
<reference evidence="2 3" key="1">
    <citation type="journal article" date="2020" name="Microorganisms">
        <title>Description of Komagataeibacter melaceti sp. nov. and Komagataeibacter melomenusus sp. nov. Isolated from Apple Cider Vinegar.</title>
        <authorList>
            <person name="Maric L."/>
            <person name="Cleenwerck I."/>
            <person name="Accetto T."/>
            <person name="Vandamme P."/>
            <person name="Trcek J."/>
        </authorList>
    </citation>
    <scope>NUCLEOTIDE SEQUENCE [LARGE SCALE GENOMIC DNA]</scope>
    <source>
        <strain evidence="2 3">AV436</strain>
    </source>
</reference>
<sequence>MAVFGLLKRHDRVHAVMIPNAGHQALMSIIGKKMQPNSIVYSDSWHACNKLDVSEFHHERILPWAETTSTASRISGTRRSGICGDTMEYHARTSTSSAPRASGASTSARLQNS</sequence>
<organism evidence="2 3">
    <name type="scientific">Komagataeibacter melomenusus</name>
    <dbReference type="NCBI Taxonomy" id="2766578"/>
    <lineage>
        <taxon>Bacteria</taxon>
        <taxon>Pseudomonadati</taxon>
        <taxon>Pseudomonadota</taxon>
        <taxon>Alphaproteobacteria</taxon>
        <taxon>Acetobacterales</taxon>
        <taxon>Acetobacteraceae</taxon>
        <taxon>Komagataeibacter</taxon>
    </lineage>
</organism>
<comment type="caution">
    <text evidence="2">The sequence shown here is derived from an EMBL/GenBank/DDBJ whole genome shotgun (WGS) entry which is preliminary data.</text>
</comment>
<gene>
    <name evidence="2" type="ORF">HNW77_01545</name>
</gene>
<name>A0ABX2A9Y8_9PROT</name>
<proteinExistence type="predicted"/>
<dbReference type="EMBL" id="JABJWC010000002">
    <property type="protein sequence ID" value="NPC65110.1"/>
    <property type="molecule type" value="Genomic_DNA"/>
</dbReference>
<evidence type="ECO:0008006" key="4">
    <source>
        <dbReference type="Google" id="ProtNLM"/>
    </source>
</evidence>
<accession>A0ABX2A9Y8</accession>
<feature type="compositionally biased region" description="Low complexity" evidence="1">
    <location>
        <begin position="92"/>
        <end position="113"/>
    </location>
</feature>
<keyword evidence="3" id="KW-1185">Reference proteome</keyword>
<protein>
    <recommendedName>
        <fullName evidence="4">ISXO2-like transposase domain-containing protein</fullName>
    </recommendedName>
</protein>
<evidence type="ECO:0000313" key="2">
    <source>
        <dbReference type="EMBL" id="NPC65110.1"/>
    </source>
</evidence>
<feature type="compositionally biased region" description="Polar residues" evidence="1">
    <location>
        <begin position="69"/>
        <end position="78"/>
    </location>
</feature>